<protein>
    <submittedName>
        <fullName evidence="1">Uncharacterized protein</fullName>
    </submittedName>
</protein>
<accession>A0ACB7YDF8</accession>
<keyword evidence="2" id="KW-1185">Reference proteome</keyword>
<dbReference type="Proteomes" id="UP000828048">
    <property type="component" value="Chromosome 8"/>
</dbReference>
<evidence type="ECO:0000313" key="1">
    <source>
        <dbReference type="EMBL" id="KAH7851049.1"/>
    </source>
</evidence>
<dbReference type="EMBL" id="CM037158">
    <property type="protein sequence ID" value="KAH7851049.1"/>
    <property type="molecule type" value="Genomic_DNA"/>
</dbReference>
<reference evidence="1 2" key="1">
    <citation type="journal article" date="2021" name="Hortic Res">
        <title>High-quality reference genome and annotation aids understanding of berry development for evergreen blueberry (Vaccinium darrowii).</title>
        <authorList>
            <person name="Yu J."/>
            <person name="Hulse-Kemp A.M."/>
            <person name="Babiker E."/>
            <person name="Staton M."/>
        </authorList>
    </citation>
    <scope>NUCLEOTIDE SEQUENCE [LARGE SCALE GENOMIC DNA]</scope>
    <source>
        <strain evidence="2">cv. NJ 8807/NJ 8810</strain>
        <tissue evidence="1">Young leaf</tissue>
    </source>
</reference>
<comment type="caution">
    <text evidence="1">The sequence shown here is derived from an EMBL/GenBank/DDBJ whole genome shotgun (WGS) entry which is preliminary data.</text>
</comment>
<organism evidence="1 2">
    <name type="scientific">Vaccinium darrowii</name>
    <dbReference type="NCBI Taxonomy" id="229202"/>
    <lineage>
        <taxon>Eukaryota</taxon>
        <taxon>Viridiplantae</taxon>
        <taxon>Streptophyta</taxon>
        <taxon>Embryophyta</taxon>
        <taxon>Tracheophyta</taxon>
        <taxon>Spermatophyta</taxon>
        <taxon>Magnoliopsida</taxon>
        <taxon>eudicotyledons</taxon>
        <taxon>Gunneridae</taxon>
        <taxon>Pentapetalae</taxon>
        <taxon>asterids</taxon>
        <taxon>Ericales</taxon>
        <taxon>Ericaceae</taxon>
        <taxon>Vaccinioideae</taxon>
        <taxon>Vaccinieae</taxon>
        <taxon>Vaccinium</taxon>
    </lineage>
</organism>
<gene>
    <name evidence="1" type="ORF">Vadar_006669</name>
</gene>
<name>A0ACB7YDF8_9ERIC</name>
<proteinExistence type="predicted"/>
<evidence type="ECO:0000313" key="2">
    <source>
        <dbReference type="Proteomes" id="UP000828048"/>
    </source>
</evidence>
<sequence length="152" mass="18114">MFEVFHRVKNCHQGLRKWSKTKSFNAKKKITELQAKLKDIGENNSPGMAGEIRHLETELGKAWEQEEAYWRQKYRKEWRIKGDRNTAFFDATVSRRRKRNKISSIQRQNGDWIEDNEEVVAEFQGYFQNIFQSEGITNEEVISAIKAREMRE</sequence>